<keyword evidence="7" id="KW-0206">Cytoskeleton</keyword>
<feature type="compositionally biased region" description="Basic and acidic residues" evidence="10">
    <location>
        <begin position="1"/>
        <end position="16"/>
    </location>
</feature>
<keyword evidence="4" id="KW-0963">Cytoplasm</keyword>
<evidence type="ECO:0000256" key="2">
    <source>
        <dbReference type="ARBA" id="ARBA00008222"/>
    </source>
</evidence>
<dbReference type="PANTHER" id="PTHR14871:SF1">
    <property type="entry name" value="DYNEIN REGULATORY COMPLEX PROTEIN 9"/>
    <property type="match status" value="1"/>
</dbReference>
<evidence type="ECO:0000256" key="9">
    <source>
        <dbReference type="ARBA" id="ARBA00032183"/>
    </source>
</evidence>
<keyword evidence="8" id="KW-0966">Cell projection</keyword>
<dbReference type="InParanoid" id="A0A1X7TI59"/>
<dbReference type="PANTHER" id="PTHR14871">
    <property type="entry name" value="DYNEIN REGULATORY COMPLEX PROTEIN 9"/>
    <property type="match status" value="1"/>
</dbReference>
<keyword evidence="6" id="KW-0969">Cilium</keyword>
<dbReference type="AlphaFoldDB" id="A0A1X7TI59"/>
<dbReference type="GO" id="GO:0044782">
    <property type="term" value="P:cilium organization"/>
    <property type="evidence" value="ECO:0007669"/>
    <property type="project" value="TreeGrafter"/>
</dbReference>
<evidence type="ECO:0000256" key="8">
    <source>
        <dbReference type="ARBA" id="ARBA00023273"/>
    </source>
</evidence>
<accession>A0A1X7TI59</accession>
<dbReference type="Gene3D" id="1.20.5.190">
    <property type="match status" value="1"/>
</dbReference>
<sequence>MKERQRIKEEQEKKENTTATKIQAWWRGMMVRKRLGPFKKGGKKGKSKKK</sequence>
<evidence type="ECO:0000256" key="6">
    <source>
        <dbReference type="ARBA" id="ARBA00023069"/>
    </source>
</evidence>
<dbReference type="EnsemblMetazoa" id="Aqu2.1.14457_001">
    <property type="protein sequence ID" value="Aqu2.1.14457_001"/>
    <property type="gene ID" value="Aqu2.1.14457"/>
</dbReference>
<comment type="subcellular location">
    <subcellularLocation>
        <location evidence="1">Cytoplasm</location>
        <location evidence="1">Cytoskeleton</location>
        <location evidence="1">Flagellum axoneme</location>
    </subcellularLocation>
</comment>
<evidence type="ECO:0000256" key="3">
    <source>
        <dbReference type="ARBA" id="ARBA00013738"/>
    </source>
</evidence>
<feature type="compositionally biased region" description="Basic residues" evidence="10">
    <location>
        <begin position="30"/>
        <end position="50"/>
    </location>
</feature>
<dbReference type="PROSITE" id="PS50096">
    <property type="entry name" value="IQ"/>
    <property type="match status" value="1"/>
</dbReference>
<evidence type="ECO:0000256" key="10">
    <source>
        <dbReference type="SAM" id="MobiDB-lite"/>
    </source>
</evidence>
<evidence type="ECO:0000256" key="7">
    <source>
        <dbReference type="ARBA" id="ARBA00023212"/>
    </source>
</evidence>
<evidence type="ECO:0000256" key="4">
    <source>
        <dbReference type="ARBA" id="ARBA00022490"/>
    </source>
</evidence>
<reference evidence="11" key="1">
    <citation type="submission" date="2017-05" db="UniProtKB">
        <authorList>
            <consortium name="EnsemblMetazoa"/>
        </authorList>
    </citation>
    <scope>IDENTIFICATION</scope>
</reference>
<evidence type="ECO:0000256" key="5">
    <source>
        <dbReference type="ARBA" id="ARBA00022846"/>
    </source>
</evidence>
<dbReference type="InterPro" id="IPR000048">
    <property type="entry name" value="IQ_motif_EF-hand-BS"/>
</dbReference>
<comment type="similarity">
    <text evidence="2">Belongs to the DRC9 family.</text>
</comment>
<evidence type="ECO:0000313" key="11">
    <source>
        <dbReference type="EnsemblMetazoa" id="Aqu2.1.14457_001"/>
    </source>
</evidence>
<protein>
    <recommendedName>
        <fullName evidence="3">Dynein regulatory complex protein 9</fullName>
    </recommendedName>
    <alternativeName>
        <fullName evidence="9">IQ domain-containing protein G</fullName>
    </alternativeName>
</protein>
<feature type="region of interest" description="Disordered" evidence="10">
    <location>
        <begin position="1"/>
        <end position="50"/>
    </location>
</feature>
<organism evidence="11">
    <name type="scientific">Amphimedon queenslandica</name>
    <name type="common">Sponge</name>
    <dbReference type="NCBI Taxonomy" id="400682"/>
    <lineage>
        <taxon>Eukaryota</taxon>
        <taxon>Metazoa</taxon>
        <taxon>Porifera</taxon>
        <taxon>Demospongiae</taxon>
        <taxon>Heteroscleromorpha</taxon>
        <taxon>Haplosclerida</taxon>
        <taxon>Niphatidae</taxon>
        <taxon>Amphimedon</taxon>
    </lineage>
</organism>
<dbReference type="InterPro" id="IPR042618">
    <property type="entry name" value="IQCG"/>
</dbReference>
<dbReference type="SMART" id="SM00015">
    <property type="entry name" value="IQ"/>
    <property type="match status" value="1"/>
</dbReference>
<dbReference type="GO" id="GO:0005737">
    <property type="term" value="C:cytoplasm"/>
    <property type="evidence" value="ECO:0007669"/>
    <property type="project" value="TreeGrafter"/>
</dbReference>
<evidence type="ECO:0000256" key="1">
    <source>
        <dbReference type="ARBA" id="ARBA00004611"/>
    </source>
</evidence>
<dbReference type="Pfam" id="PF00612">
    <property type="entry name" value="IQ"/>
    <property type="match status" value="1"/>
</dbReference>
<name>A0A1X7TI59_AMPQE</name>
<dbReference type="GO" id="GO:0031514">
    <property type="term" value="C:motile cilium"/>
    <property type="evidence" value="ECO:0007669"/>
    <property type="project" value="TreeGrafter"/>
</dbReference>
<keyword evidence="5" id="KW-0282">Flagellum</keyword>
<proteinExistence type="inferred from homology"/>